<evidence type="ECO:0000313" key="2">
    <source>
        <dbReference type="Proteomes" id="UP000706124"/>
    </source>
</evidence>
<dbReference type="Proteomes" id="UP000706124">
    <property type="component" value="Unassembled WGS sequence"/>
</dbReference>
<sequence length="114" mass="12506">MATKLKGGSECNGHGIYSKLLVENMEILPHINGSSTISGWMIQFKFNPHTWSGLLAMFQATNTHNPPLPGYKPSIFTAQTTHATKSANLASQLLFSSSTHSFHQGHHQHQPSHS</sequence>
<gene>
    <name evidence="1" type="ORF">E4U60_003026</name>
</gene>
<protein>
    <submittedName>
        <fullName evidence="1">Uncharacterized protein</fullName>
    </submittedName>
</protein>
<comment type="caution">
    <text evidence="1">The sequence shown here is derived from an EMBL/GenBank/DDBJ whole genome shotgun (WGS) entry which is preliminary data.</text>
</comment>
<accession>A0A9P7SGE0</accession>
<organism evidence="1 2">
    <name type="scientific">Claviceps pazoutovae</name>
    <dbReference type="NCBI Taxonomy" id="1649127"/>
    <lineage>
        <taxon>Eukaryota</taxon>
        <taxon>Fungi</taxon>
        <taxon>Dikarya</taxon>
        <taxon>Ascomycota</taxon>
        <taxon>Pezizomycotina</taxon>
        <taxon>Sordariomycetes</taxon>
        <taxon>Hypocreomycetidae</taxon>
        <taxon>Hypocreales</taxon>
        <taxon>Clavicipitaceae</taxon>
        <taxon>Claviceps</taxon>
    </lineage>
</organism>
<proteinExistence type="predicted"/>
<keyword evidence="2" id="KW-1185">Reference proteome</keyword>
<dbReference type="AlphaFoldDB" id="A0A9P7SGE0"/>
<evidence type="ECO:0000313" key="1">
    <source>
        <dbReference type="EMBL" id="KAG5935659.1"/>
    </source>
</evidence>
<name>A0A9P7SGE0_9HYPO</name>
<reference evidence="1 2" key="1">
    <citation type="journal article" date="2020" name="bioRxiv">
        <title>Whole genome comparisons of ergot fungi reveals the divergence and evolution of species within the genus Claviceps are the result of varying mechanisms driving genome evolution and host range expansion.</title>
        <authorList>
            <person name="Wyka S.A."/>
            <person name="Mondo S.J."/>
            <person name="Liu M."/>
            <person name="Dettman J."/>
            <person name="Nalam V."/>
            <person name="Broders K.D."/>
        </authorList>
    </citation>
    <scope>NUCLEOTIDE SEQUENCE [LARGE SCALE GENOMIC DNA]</scope>
    <source>
        <strain evidence="1 2">CCC 1485</strain>
    </source>
</reference>
<dbReference type="EMBL" id="SRPO01000247">
    <property type="protein sequence ID" value="KAG5935659.1"/>
    <property type="molecule type" value="Genomic_DNA"/>
</dbReference>